<evidence type="ECO:0000256" key="1">
    <source>
        <dbReference type="ARBA" id="ARBA00006817"/>
    </source>
</evidence>
<dbReference type="Gene3D" id="3.30.530.20">
    <property type="match status" value="1"/>
</dbReference>
<dbReference type="Proteomes" id="UP001189757">
    <property type="component" value="Unassembled WGS sequence"/>
</dbReference>
<feature type="domain" description="Activator of Hsp90 ATPase homologue 1/2-like C-terminal" evidence="2">
    <location>
        <begin position="27"/>
        <end position="163"/>
    </location>
</feature>
<dbReference type="InterPro" id="IPR023393">
    <property type="entry name" value="START-like_dom_sf"/>
</dbReference>
<organism evidence="3 4">
    <name type="scientific">Ralstonia flaminis</name>
    <dbReference type="NCBI Taxonomy" id="3058597"/>
    <lineage>
        <taxon>Bacteria</taxon>
        <taxon>Pseudomonadati</taxon>
        <taxon>Pseudomonadota</taxon>
        <taxon>Betaproteobacteria</taxon>
        <taxon>Burkholderiales</taxon>
        <taxon>Burkholderiaceae</taxon>
        <taxon>Ralstonia</taxon>
    </lineage>
</organism>
<dbReference type="EMBL" id="CATZLL010000002">
    <property type="protein sequence ID" value="CAJ0809987.1"/>
    <property type="molecule type" value="Genomic_DNA"/>
</dbReference>
<name>A0ABN9JFC1_9RALS</name>
<evidence type="ECO:0000313" key="3">
    <source>
        <dbReference type="EMBL" id="CAJ0809987.1"/>
    </source>
</evidence>
<dbReference type="InterPro" id="IPR013538">
    <property type="entry name" value="ASHA1/2-like_C"/>
</dbReference>
<comment type="caution">
    <text evidence="3">The sequence shown here is derived from an EMBL/GenBank/DDBJ whole genome shotgun (WGS) entry which is preliminary data.</text>
</comment>
<dbReference type="SUPFAM" id="SSF55961">
    <property type="entry name" value="Bet v1-like"/>
    <property type="match status" value="1"/>
</dbReference>
<evidence type="ECO:0000259" key="2">
    <source>
        <dbReference type="Pfam" id="PF08327"/>
    </source>
</evidence>
<dbReference type="Pfam" id="PF08327">
    <property type="entry name" value="AHSA1"/>
    <property type="match status" value="1"/>
</dbReference>
<sequence length="173" mass="19687">MVKAELQFDFLVDKEKSSIIVKKAFAAKRQLVWDCHTKSELLDRWFAPKPLTTKTKHMEFKAGGYWHYGMTTPDGQTFWSRLDYQSISPIDGYTALDGFSDETGVVNPDMPRARWDVTFTDAKERTLVTTVVVYNSPEDVQKVIDMGLKDGMTSTLERLDELLLTIGAQETPV</sequence>
<keyword evidence="4" id="KW-1185">Reference proteome</keyword>
<accession>A0ABN9JFC1</accession>
<reference evidence="3 4" key="1">
    <citation type="submission" date="2023-07" db="EMBL/GenBank/DDBJ databases">
        <authorList>
            <person name="Peeters C."/>
        </authorList>
    </citation>
    <scope>NUCLEOTIDE SEQUENCE [LARGE SCALE GENOMIC DNA]</scope>
    <source>
        <strain evidence="3 4">LMG 18101</strain>
    </source>
</reference>
<gene>
    <name evidence="3" type="ORF">LMG18101_00739</name>
</gene>
<protein>
    <recommendedName>
        <fullName evidence="2">Activator of Hsp90 ATPase homologue 1/2-like C-terminal domain-containing protein</fullName>
    </recommendedName>
</protein>
<comment type="similarity">
    <text evidence="1">Belongs to the AHA1 family.</text>
</comment>
<dbReference type="RefSeq" id="WP_233177168.1">
    <property type="nucleotide sequence ID" value="NZ_CATZLL010000002.1"/>
</dbReference>
<evidence type="ECO:0000313" key="4">
    <source>
        <dbReference type="Proteomes" id="UP001189757"/>
    </source>
</evidence>
<proteinExistence type="inferred from homology"/>